<dbReference type="CDD" id="cd03392">
    <property type="entry name" value="PAP2_like_2"/>
    <property type="match status" value="1"/>
</dbReference>
<feature type="transmembrane region" description="Helical" evidence="1">
    <location>
        <begin position="175"/>
        <end position="193"/>
    </location>
</feature>
<feature type="transmembrane region" description="Helical" evidence="1">
    <location>
        <begin position="115"/>
        <end position="133"/>
    </location>
</feature>
<keyword evidence="1" id="KW-1133">Transmembrane helix</keyword>
<dbReference type="InterPro" id="IPR000326">
    <property type="entry name" value="PAP2/HPO"/>
</dbReference>
<dbReference type="AlphaFoldDB" id="A0A544T624"/>
<keyword evidence="1" id="KW-0812">Transmembrane</keyword>
<organism evidence="3 4">
    <name type="scientific">Psychrobacillus soli</name>
    <dbReference type="NCBI Taxonomy" id="1543965"/>
    <lineage>
        <taxon>Bacteria</taxon>
        <taxon>Bacillati</taxon>
        <taxon>Bacillota</taxon>
        <taxon>Bacilli</taxon>
        <taxon>Bacillales</taxon>
        <taxon>Bacillaceae</taxon>
        <taxon>Psychrobacillus</taxon>
    </lineage>
</organism>
<feature type="domain" description="Phosphatidic acid phosphatase type 2/haloperoxidase" evidence="2">
    <location>
        <begin position="75"/>
        <end position="188"/>
    </location>
</feature>
<dbReference type="SUPFAM" id="SSF48317">
    <property type="entry name" value="Acid phosphatase/Vanadium-dependent haloperoxidase"/>
    <property type="match status" value="1"/>
</dbReference>
<keyword evidence="1" id="KW-0472">Membrane</keyword>
<keyword evidence="4" id="KW-1185">Reference proteome</keyword>
<sequence length="203" mass="23860">MKKWFYPLGLVTLLGFAALYITFTSEEMVQLDRKMSELLHGNQFITLFHYIGEQKFIVIMMLILFAYLWIRSKNYRGMLFGLFTVGVGNVLNQLMKKWVERERPDIPNQLESFSFPSGHAMVGLLYMFTIAYFLAEHQSNKKIRVLIWIGALLLTILTGLSRIAESRHYATDVFAGWMAGYTWFILVAVWYEFRKNVFKKNIR</sequence>
<dbReference type="SMART" id="SM00014">
    <property type="entry name" value="acidPPc"/>
    <property type="match status" value="1"/>
</dbReference>
<proteinExistence type="predicted"/>
<protein>
    <submittedName>
        <fullName evidence="3">Phosphatase PAP2 family protein</fullName>
    </submittedName>
</protein>
<name>A0A544T624_9BACI</name>
<feature type="transmembrane region" description="Helical" evidence="1">
    <location>
        <begin position="48"/>
        <end position="70"/>
    </location>
</feature>
<dbReference type="Gene3D" id="1.20.144.10">
    <property type="entry name" value="Phosphatidic acid phosphatase type 2/haloperoxidase"/>
    <property type="match status" value="2"/>
</dbReference>
<comment type="caution">
    <text evidence="3">The sequence shown here is derived from an EMBL/GenBank/DDBJ whole genome shotgun (WGS) entry which is preliminary data.</text>
</comment>
<dbReference type="PANTHER" id="PTHR14969:SF13">
    <property type="entry name" value="AT30094P"/>
    <property type="match status" value="1"/>
</dbReference>
<feature type="transmembrane region" description="Helical" evidence="1">
    <location>
        <begin position="145"/>
        <end position="163"/>
    </location>
</feature>
<dbReference type="PANTHER" id="PTHR14969">
    <property type="entry name" value="SPHINGOSINE-1-PHOSPHATE PHOSPHOHYDROLASE"/>
    <property type="match status" value="1"/>
</dbReference>
<evidence type="ECO:0000259" key="2">
    <source>
        <dbReference type="SMART" id="SM00014"/>
    </source>
</evidence>
<evidence type="ECO:0000313" key="3">
    <source>
        <dbReference type="EMBL" id="TQR12910.1"/>
    </source>
</evidence>
<dbReference type="OrthoDB" id="9789113at2"/>
<evidence type="ECO:0000313" key="4">
    <source>
        <dbReference type="Proteomes" id="UP000318937"/>
    </source>
</evidence>
<feature type="transmembrane region" description="Helical" evidence="1">
    <location>
        <begin position="77"/>
        <end position="95"/>
    </location>
</feature>
<reference evidence="3 4" key="1">
    <citation type="submission" date="2019-05" db="EMBL/GenBank/DDBJ databases">
        <title>Psychrobacillus vulpis sp. nov., a new species isolated from feces of a red fox that inhabits in The Tablas de Daimiel Natural Park, Albacete, Spain.</title>
        <authorList>
            <person name="Rodriguez M."/>
            <person name="Reina J.C."/>
            <person name="Bejar V."/>
            <person name="Llamas I."/>
        </authorList>
    </citation>
    <scope>NUCLEOTIDE SEQUENCE [LARGE SCALE GENOMIC DNA]</scope>
    <source>
        <strain evidence="3 4">NHI-2</strain>
    </source>
</reference>
<gene>
    <name evidence="3" type="ORF">FG383_12650</name>
</gene>
<accession>A0A544T624</accession>
<dbReference type="InterPro" id="IPR036938">
    <property type="entry name" value="PAP2/HPO_sf"/>
</dbReference>
<evidence type="ECO:0000256" key="1">
    <source>
        <dbReference type="SAM" id="Phobius"/>
    </source>
</evidence>
<dbReference type="Pfam" id="PF01569">
    <property type="entry name" value="PAP2"/>
    <property type="match status" value="1"/>
</dbReference>
<dbReference type="EMBL" id="VDGG01000025">
    <property type="protein sequence ID" value="TQR12910.1"/>
    <property type="molecule type" value="Genomic_DNA"/>
</dbReference>
<dbReference type="Proteomes" id="UP000318937">
    <property type="component" value="Unassembled WGS sequence"/>
</dbReference>
<dbReference type="RefSeq" id="WP_142607757.1">
    <property type="nucleotide sequence ID" value="NZ_VDGG01000025.1"/>
</dbReference>